<evidence type="ECO:0000313" key="9">
    <source>
        <dbReference type="EMBL" id="OBS73813.1"/>
    </source>
</evidence>
<evidence type="ECO:0000256" key="4">
    <source>
        <dbReference type="ARBA" id="ARBA00035021"/>
    </source>
</evidence>
<evidence type="ECO:0000256" key="1">
    <source>
        <dbReference type="ARBA" id="ARBA00007345"/>
    </source>
</evidence>
<dbReference type="STRING" id="56216.A0A1A6H5E4"/>
<keyword evidence="10" id="KW-1185">Reference proteome</keyword>
<organism evidence="9 10">
    <name type="scientific">Neotoma lepida</name>
    <name type="common">Desert woodrat</name>
    <dbReference type="NCBI Taxonomy" id="56216"/>
    <lineage>
        <taxon>Eukaryota</taxon>
        <taxon>Metazoa</taxon>
        <taxon>Chordata</taxon>
        <taxon>Craniata</taxon>
        <taxon>Vertebrata</taxon>
        <taxon>Euteleostomi</taxon>
        <taxon>Mammalia</taxon>
        <taxon>Eutheria</taxon>
        <taxon>Euarchontoglires</taxon>
        <taxon>Glires</taxon>
        <taxon>Rodentia</taxon>
        <taxon>Myomorpha</taxon>
        <taxon>Muroidea</taxon>
        <taxon>Cricetidae</taxon>
        <taxon>Neotominae</taxon>
        <taxon>Neotoma</taxon>
    </lineage>
</organism>
<dbReference type="GO" id="GO:0022627">
    <property type="term" value="C:cytosolic small ribosomal subunit"/>
    <property type="evidence" value="ECO:0007669"/>
    <property type="project" value="TreeGrafter"/>
</dbReference>
<dbReference type="AlphaFoldDB" id="A0A1A6H5E4"/>
<dbReference type="InterPro" id="IPR005713">
    <property type="entry name" value="Ribosomal_uS19_euk/arc"/>
</dbReference>
<proteinExistence type="inferred from homology"/>
<keyword evidence="2 8" id="KW-0689">Ribosomal protein</keyword>
<dbReference type="FunFam" id="3.30.860.10:FF:000002">
    <property type="entry name" value="40S ribosomal protein S15"/>
    <property type="match status" value="1"/>
</dbReference>
<reference evidence="9 10" key="1">
    <citation type="submission" date="2016-06" db="EMBL/GenBank/DDBJ databases">
        <title>The Draft Genome Sequence and Annotation of the Desert Woodrat Neotoma lepida.</title>
        <authorList>
            <person name="Campbell M."/>
            <person name="Oakeson K.F."/>
            <person name="Yandell M."/>
            <person name="Halpert J.R."/>
            <person name="Dearing D."/>
        </authorList>
    </citation>
    <scope>NUCLEOTIDE SEQUENCE [LARGE SCALE GENOMIC DNA]</scope>
    <source>
        <strain evidence="9">417</strain>
        <tissue evidence="9">Liver</tissue>
    </source>
</reference>
<dbReference type="Proteomes" id="UP000092124">
    <property type="component" value="Unassembled WGS sequence"/>
</dbReference>
<dbReference type="NCBIfam" id="TIGR01025">
    <property type="entry name" value="uS19_arch"/>
    <property type="match status" value="1"/>
</dbReference>
<evidence type="ECO:0000256" key="6">
    <source>
        <dbReference type="ARBA" id="ARBA00045746"/>
    </source>
</evidence>
<dbReference type="PANTHER" id="PTHR11880:SF2">
    <property type="entry name" value="SMALL RIBOSOMAL SUBUNIT PROTEIN US19"/>
    <property type="match status" value="1"/>
</dbReference>
<dbReference type="Gene3D" id="3.30.860.10">
    <property type="entry name" value="30s Ribosomal Protein S19, Chain A"/>
    <property type="match status" value="1"/>
</dbReference>
<dbReference type="Pfam" id="PF00203">
    <property type="entry name" value="Ribosomal_S19"/>
    <property type="match status" value="1"/>
</dbReference>
<evidence type="ECO:0000256" key="2">
    <source>
        <dbReference type="ARBA" id="ARBA00022980"/>
    </source>
</evidence>
<dbReference type="InterPro" id="IPR002222">
    <property type="entry name" value="Ribosomal_uS19"/>
</dbReference>
<dbReference type="OrthoDB" id="10258210at2759"/>
<dbReference type="GO" id="GO:0003735">
    <property type="term" value="F:structural constituent of ribosome"/>
    <property type="evidence" value="ECO:0007669"/>
    <property type="project" value="InterPro"/>
</dbReference>
<name>A0A1A6H5E4_NEOLE</name>
<dbReference type="InterPro" id="IPR023575">
    <property type="entry name" value="Ribosomal_uS19_SF"/>
</dbReference>
<gene>
    <name evidence="9" type="ORF">A6R68_15649</name>
</gene>
<accession>A0A1A6H5E4</accession>
<dbReference type="GO" id="GO:0000028">
    <property type="term" value="P:ribosomal small subunit assembly"/>
    <property type="evidence" value="ECO:0007669"/>
    <property type="project" value="TreeGrafter"/>
</dbReference>
<dbReference type="NCBIfam" id="NF003121">
    <property type="entry name" value="PRK04038.1"/>
    <property type="match status" value="1"/>
</dbReference>
<dbReference type="PRINTS" id="PR00975">
    <property type="entry name" value="RIBOSOMALS19"/>
</dbReference>
<keyword evidence="3 8" id="KW-0687">Ribonucleoprotein</keyword>
<sequence>MAEVEQKKKRTFRKFTYCGVDLDQLLDMSYEQLMQLYSARHRHRLNCGLRRKQHSLLKGLRNAKKEAPPMEKPEVVKTHLRDMIILPEMVGSMVGVYNSKIFNQVEIKPEMIGYYLGEFSITYHHLHLHHGRPGIGATHSSSPSRKVASWKQNWNKQVVKVTSDELQQMGHNQE</sequence>
<comment type="function">
    <text evidence="6">Component of the small ribosomal subunit. The ribosome is a large ribonucleoprotein complex responsible for the synthesis of proteins in the cell.</text>
</comment>
<evidence type="ECO:0000256" key="7">
    <source>
        <dbReference type="ARBA" id="ARBA00078869"/>
    </source>
</evidence>
<protein>
    <recommendedName>
        <fullName evidence="5">40S ribosomal protein S15</fullName>
    </recommendedName>
    <alternativeName>
        <fullName evidence="7">RIG protein</fullName>
    </alternativeName>
</protein>
<evidence type="ECO:0000313" key="10">
    <source>
        <dbReference type="Proteomes" id="UP000092124"/>
    </source>
</evidence>
<comment type="caution">
    <text evidence="9">The sequence shown here is derived from an EMBL/GenBank/DDBJ whole genome shotgun (WGS) entry which is preliminary data.</text>
</comment>
<evidence type="ECO:0000256" key="3">
    <source>
        <dbReference type="ARBA" id="ARBA00023274"/>
    </source>
</evidence>
<evidence type="ECO:0000256" key="8">
    <source>
        <dbReference type="RuleBase" id="RU003485"/>
    </source>
</evidence>
<dbReference type="SUPFAM" id="SSF54570">
    <property type="entry name" value="Ribosomal protein S19"/>
    <property type="match status" value="1"/>
</dbReference>
<dbReference type="GO" id="GO:0006412">
    <property type="term" value="P:translation"/>
    <property type="evidence" value="ECO:0007669"/>
    <property type="project" value="InterPro"/>
</dbReference>
<dbReference type="HAMAP" id="MF_00531">
    <property type="entry name" value="Ribosomal_uS19"/>
    <property type="match status" value="1"/>
</dbReference>
<comment type="similarity">
    <text evidence="1 8">Belongs to the universal ribosomal protein uS19 family.</text>
</comment>
<comment type="subunit">
    <text evidence="4">Component of the small ribosomal subunit.</text>
</comment>
<dbReference type="EMBL" id="LZPO01044640">
    <property type="protein sequence ID" value="OBS73813.1"/>
    <property type="molecule type" value="Genomic_DNA"/>
</dbReference>
<dbReference type="PANTHER" id="PTHR11880">
    <property type="entry name" value="RIBOSOMAL PROTEIN S19P FAMILY MEMBER"/>
    <property type="match status" value="1"/>
</dbReference>
<evidence type="ECO:0000256" key="5">
    <source>
        <dbReference type="ARBA" id="ARBA00035469"/>
    </source>
</evidence>